<dbReference type="InterPro" id="IPR011051">
    <property type="entry name" value="RmlC_Cupin_sf"/>
</dbReference>
<dbReference type="RefSeq" id="WP_186816412.1">
    <property type="nucleotide sequence ID" value="NZ_BAAARM010000001.1"/>
</dbReference>
<dbReference type="SUPFAM" id="SSF51182">
    <property type="entry name" value="RmlC-like cupins"/>
    <property type="match status" value="1"/>
</dbReference>
<reference evidence="1 2" key="1">
    <citation type="submission" date="2019-07" db="EMBL/GenBank/DDBJ databases">
        <title>Whole genome shotgun sequence of Cellulomonas aerilata NBRC 106308.</title>
        <authorList>
            <person name="Hosoyama A."/>
            <person name="Uohara A."/>
            <person name="Ohji S."/>
            <person name="Ichikawa N."/>
        </authorList>
    </citation>
    <scope>NUCLEOTIDE SEQUENCE [LARGE SCALE GENOMIC DNA]</scope>
    <source>
        <strain evidence="1 2">NBRC 106308</strain>
    </source>
</reference>
<dbReference type="EMBL" id="BJYY01000002">
    <property type="protein sequence ID" value="GEO33146.1"/>
    <property type="molecule type" value="Genomic_DNA"/>
</dbReference>
<evidence type="ECO:0000313" key="1">
    <source>
        <dbReference type="EMBL" id="GEO33146.1"/>
    </source>
</evidence>
<proteinExistence type="predicted"/>
<dbReference type="InterPro" id="IPR014710">
    <property type="entry name" value="RmlC-like_jellyroll"/>
</dbReference>
<sequence>METERSPACGLVVLEVPAGMTGRRVRAPGADVVLAVLSGGIRVALGQDTARPVTAPGWVVCPRGDPWRLAADGAAARVLVVACPAGPEALVEALAQGLLDDALLVAVAHDAGVELLLDATSPECRAGVRGE</sequence>
<keyword evidence="2" id="KW-1185">Reference proteome</keyword>
<dbReference type="AlphaFoldDB" id="A0A512D9J1"/>
<gene>
    <name evidence="1" type="ORF">CAE01nite_08710</name>
</gene>
<comment type="caution">
    <text evidence="1">The sequence shown here is derived from an EMBL/GenBank/DDBJ whole genome shotgun (WGS) entry which is preliminary data.</text>
</comment>
<protein>
    <recommendedName>
        <fullName evidence="3">AraC-type arabinose-binding/dimerisation domain-containing protein</fullName>
    </recommendedName>
</protein>
<evidence type="ECO:0008006" key="3">
    <source>
        <dbReference type="Google" id="ProtNLM"/>
    </source>
</evidence>
<evidence type="ECO:0000313" key="2">
    <source>
        <dbReference type="Proteomes" id="UP000321181"/>
    </source>
</evidence>
<name>A0A512D9J1_9CELL</name>
<dbReference type="Proteomes" id="UP000321181">
    <property type="component" value="Unassembled WGS sequence"/>
</dbReference>
<organism evidence="1 2">
    <name type="scientific">Cellulomonas aerilata</name>
    <dbReference type="NCBI Taxonomy" id="515326"/>
    <lineage>
        <taxon>Bacteria</taxon>
        <taxon>Bacillati</taxon>
        <taxon>Actinomycetota</taxon>
        <taxon>Actinomycetes</taxon>
        <taxon>Micrococcales</taxon>
        <taxon>Cellulomonadaceae</taxon>
        <taxon>Cellulomonas</taxon>
    </lineage>
</organism>
<dbReference type="Gene3D" id="2.60.120.10">
    <property type="entry name" value="Jelly Rolls"/>
    <property type="match status" value="1"/>
</dbReference>
<accession>A0A512D9J1</accession>